<sequence length="351" mass="39188">MSPACALPWPVPWQGKQLLHTLERSARDLWKQEPGENKAEQTHAGEEVERSIVGHSQQHRRHSLGVAVLVGKVERHHDGSSERSHAQWQHFRVEQVLHRIPAHGPADSVEHGRHHHSVGLLRLADHGKQLWGVDGDGVGSTPLAQNLDQEAQHHSDANALHRHERPDVCPQRRATNRFSLDLQLFVDVGDFRQDNDFYRGWVYPLVAAGLVQRSAVVGEIRHHDTEIHRSRENVVARSSNGFWRTLRYVAGSTDNGGADTETLDQTASIQLANRVARDLDDGGDRPHQAAHLQGSDSSQRLGSIDRHKRATDGAQLDHRRNVGLEIGQLRGSLARVLEPKLLNERGLGNCS</sequence>
<accession>A0A9P8SYH0</accession>
<feature type="region of interest" description="Disordered" evidence="1">
    <location>
        <begin position="278"/>
        <end position="316"/>
    </location>
</feature>
<name>A0A9P8SYH0_9ASCO</name>
<keyword evidence="3" id="KW-1185">Reference proteome</keyword>
<comment type="caution">
    <text evidence="2">The sequence shown here is derived from an EMBL/GenBank/DDBJ whole genome shotgun (WGS) entry which is preliminary data.</text>
</comment>
<evidence type="ECO:0000313" key="3">
    <source>
        <dbReference type="Proteomes" id="UP000788993"/>
    </source>
</evidence>
<proteinExistence type="predicted"/>
<feature type="compositionally biased region" description="Basic and acidic residues" evidence="1">
    <location>
        <begin position="278"/>
        <end position="287"/>
    </location>
</feature>
<dbReference type="EMBL" id="JAEUBD010001540">
    <property type="protein sequence ID" value="KAH3659401.1"/>
    <property type="molecule type" value="Genomic_DNA"/>
</dbReference>
<organism evidence="2 3">
    <name type="scientific">Ogataea polymorpha</name>
    <dbReference type="NCBI Taxonomy" id="460523"/>
    <lineage>
        <taxon>Eukaryota</taxon>
        <taxon>Fungi</taxon>
        <taxon>Dikarya</taxon>
        <taxon>Ascomycota</taxon>
        <taxon>Saccharomycotina</taxon>
        <taxon>Pichiomycetes</taxon>
        <taxon>Pichiales</taxon>
        <taxon>Pichiaceae</taxon>
        <taxon>Ogataea</taxon>
    </lineage>
</organism>
<gene>
    <name evidence="2" type="ORF">OGATHE_006285</name>
</gene>
<feature type="region of interest" description="Disordered" evidence="1">
    <location>
        <begin position="30"/>
        <end position="61"/>
    </location>
</feature>
<dbReference type="AlphaFoldDB" id="A0A9P8SYH0"/>
<protein>
    <submittedName>
        <fullName evidence="2">Uncharacterized protein</fullName>
    </submittedName>
</protein>
<dbReference type="Proteomes" id="UP000788993">
    <property type="component" value="Unassembled WGS sequence"/>
</dbReference>
<evidence type="ECO:0000313" key="2">
    <source>
        <dbReference type="EMBL" id="KAH3659401.1"/>
    </source>
</evidence>
<reference evidence="2" key="1">
    <citation type="journal article" date="2021" name="Open Biol.">
        <title>Shared evolutionary footprints suggest mitochondrial oxidative damage underlies multiple complex I losses in fungi.</title>
        <authorList>
            <person name="Schikora-Tamarit M.A."/>
            <person name="Marcet-Houben M."/>
            <person name="Nosek J."/>
            <person name="Gabaldon T."/>
        </authorList>
    </citation>
    <scope>NUCLEOTIDE SEQUENCE</scope>
    <source>
        <strain evidence="2">NCAIM Y.01608</strain>
    </source>
</reference>
<evidence type="ECO:0000256" key="1">
    <source>
        <dbReference type="SAM" id="MobiDB-lite"/>
    </source>
</evidence>
<feature type="compositionally biased region" description="Basic and acidic residues" evidence="1">
    <location>
        <begin position="30"/>
        <end position="52"/>
    </location>
</feature>
<reference evidence="2" key="2">
    <citation type="submission" date="2021-01" db="EMBL/GenBank/DDBJ databases">
        <authorList>
            <person name="Schikora-Tamarit M.A."/>
        </authorList>
    </citation>
    <scope>NUCLEOTIDE SEQUENCE</scope>
    <source>
        <strain evidence="2">NCAIM Y.01608</strain>
    </source>
</reference>